<organism evidence="3 4">
    <name type="scientific">Catenaria anguillulae PL171</name>
    <dbReference type="NCBI Taxonomy" id="765915"/>
    <lineage>
        <taxon>Eukaryota</taxon>
        <taxon>Fungi</taxon>
        <taxon>Fungi incertae sedis</taxon>
        <taxon>Blastocladiomycota</taxon>
        <taxon>Blastocladiomycetes</taxon>
        <taxon>Blastocladiales</taxon>
        <taxon>Catenariaceae</taxon>
        <taxon>Catenaria</taxon>
    </lineage>
</organism>
<feature type="region of interest" description="Disordered" evidence="1">
    <location>
        <begin position="63"/>
        <end position="146"/>
    </location>
</feature>
<protein>
    <submittedName>
        <fullName evidence="3">Uncharacterized protein</fullName>
    </submittedName>
</protein>
<keyword evidence="2" id="KW-0732">Signal</keyword>
<evidence type="ECO:0000256" key="1">
    <source>
        <dbReference type="SAM" id="MobiDB-lite"/>
    </source>
</evidence>
<feature type="compositionally biased region" description="Low complexity" evidence="1">
    <location>
        <begin position="79"/>
        <end position="102"/>
    </location>
</feature>
<dbReference type="AlphaFoldDB" id="A0A1Y2H9I1"/>
<proteinExistence type="predicted"/>
<feature type="signal peptide" evidence="2">
    <location>
        <begin position="1"/>
        <end position="17"/>
    </location>
</feature>
<evidence type="ECO:0000256" key="2">
    <source>
        <dbReference type="SAM" id="SignalP"/>
    </source>
</evidence>
<accession>A0A1Y2H9I1</accession>
<sequence length="172" mass="19979">MLIHALCTLSWPHLVLSRRQPCLKPSRACACRASILPSTTHYSPPFSHPHRPKNLPRTLHHLTIPTRSRPMRIRNSHNSPRSLRSTSRPTPTRSPTRPWPRSLPRRLPPWSRSRRYRSQTASSCRRADSRPSRPIRRGSSTSTFPHVRSWPQISECLRVHLTRLKCRSSRST</sequence>
<evidence type="ECO:0000313" key="3">
    <source>
        <dbReference type="EMBL" id="ORZ29702.1"/>
    </source>
</evidence>
<dbReference type="EMBL" id="MCFL01000133">
    <property type="protein sequence ID" value="ORZ29702.1"/>
    <property type="molecule type" value="Genomic_DNA"/>
</dbReference>
<name>A0A1Y2H9I1_9FUNG</name>
<feature type="chain" id="PRO_5010996966" evidence="2">
    <location>
        <begin position="18"/>
        <end position="172"/>
    </location>
</feature>
<comment type="caution">
    <text evidence="3">The sequence shown here is derived from an EMBL/GenBank/DDBJ whole genome shotgun (WGS) entry which is preliminary data.</text>
</comment>
<dbReference type="Proteomes" id="UP000193411">
    <property type="component" value="Unassembled WGS sequence"/>
</dbReference>
<evidence type="ECO:0000313" key="4">
    <source>
        <dbReference type="Proteomes" id="UP000193411"/>
    </source>
</evidence>
<reference evidence="3 4" key="1">
    <citation type="submission" date="2016-07" db="EMBL/GenBank/DDBJ databases">
        <title>Pervasive Adenine N6-methylation of Active Genes in Fungi.</title>
        <authorList>
            <consortium name="DOE Joint Genome Institute"/>
            <person name="Mondo S.J."/>
            <person name="Dannebaum R.O."/>
            <person name="Kuo R.C."/>
            <person name="Labutti K."/>
            <person name="Haridas S."/>
            <person name="Kuo A."/>
            <person name="Salamov A."/>
            <person name="Ahrendt S.R."/>
            <person name="Lipzen A."/>
            <person name="Sullivan W."/>
            <person name="Andreopoulos W.B."/>
            <person name="Clum A."/>
            <person name="Lindquist E."/>
            <person name="Daum C."/>
            <person name="Ramamoorthy G.K."/>
            <person name="Gryganskyi A."/>
            <person name="Culley D."/>
            <person name="Magnuson J.K."/>
            <person name="James T.Y."/>
            <person name="O'Malley M.A."/>
            <person name="Stajich J.E."/>
            <person name="Spatafora J.W."/>
            <person name="Visel A."/>
            <person name="Grigoriev I.V."/>
        </authorList>
    </citation>
    <scope>NUCLEOTIDE SEQUENCE [LARGE SCALE GENOMIC DNA]</scope>
    <source>
        <strain evidence="3 4">PL171</strain>
    </source>
</reference>
<gene>
    <name evidence="3" type="ORF">BCR44DRAFT_1448079</name>
</gene>
<keyword evidence="4" id="KW-1185">Reference proteome</keyword>